<dbReference type="InterPro" id="IPR012337">
    <property type="entry name" value="RNaseH-like_sf"/>
</dbReference>
<dbReference type="InterPro" id="IPR023211">
    <property type="entry name" value="DNA_pol_palm_dom_sf"/>
</dbReference>
<dbReference type="PANTHER" id="PTHR10322:SF23">
    <property type="entry name" value="DNA POLYMERASE DELTA CATALYTIC SUBUNIT"/>
    <property type="match status" value="1"/>
</dbReference>
<dbReference type="Gene3D" id="3.30.420.10">
    <property type="entry name" value="Ribonuclease H-like superfamily/Ribonuclease H"/>
    <property type="match status" value="1"/>
</dbReference>
<dbReference type="PANTHER" id="PTHR10322">
    <property type="entry name" value="DNA POLYMERASE CATALYTIC SUBUNIT"/>
    <property type="match status" value="1"/>
</dbReference>
<dbReference type="Gene3D" id="3.30.70.2250">
    <property type="match status" value="1"/>
</dbReference>
<dbReference type="CDD" id="cd05537">
    <property type="entry name" value="POLBc_Pol_II"/>
    <property type="match status" value="1"/>
</dbReference>
<organism evidence="12 13">
    <name type="scientific">Vibrio stylophorae</name>
    <dbReference type="NCBI Taxonomy" id="659351"/>
    <lineage>
        <taxon>Bacteria</taxon>
        <taxon>Pseudomonadati</taxon>
        <taxon>Pseudomonadota</taxon>
        <taxon>Gammaproteobacteria</taxon>
        <taxon>Vibrionales</taxon>
        <taxon>Vibrionaceae</taxon>
        <taxon>Vibrio</taxon>
    </lineage>
</organism>
<evidence type="ECO:0000313" key="12">
    <source>
        <dbReference type="EMBL" id="CAH0533512.1"/>
    </source>
</evidence>
<dbReference type="InterPro" id="IPR050240">
    <property type="entry name" value="DNA_pol_type-B"/>
</dbReference>
<keyword evidence="5 7" id="KW-0238">DNA-binding</keyword>
<dbReference type="Pfam" id="PF00136">
    <property type="entry name" value="DNA_pol_B"/>
    <property type="match status" value="1"/>
</dbReference>
<evidence type="ECO:0000256" key="3">
    <source>
        <dbReference type="ARBA" id="ARBA00022695"/>
    </source>
</evidence>
<evidence type="ECO:0000256" key="8">
    <source>
        <dbReference type="SAM" id="MobiDB-lite"/>
    </source>
</evidence>
<dbReference type="GO" id="GO:0003887">
    <property type="term" value="F:DNA-directed DNA polymerase activity"/>
    <property type="evidence" value="ECO:0007669"/>
    <property type="project" value="UniProtKB-EC"/>
</dbReference>
<evidence type="ECO:0000256" key="4">
    <source>
        <dbReference type="ARBA" id="ARBA00022932"/>
    </source>
</evidence>
<evidence type="ECO:0000259" key="10">
    <source>
        <dbReference type="Pfam" id="PF03104"/>
    </source>
</evidence>
<dbReference type="SUPFAM" id="SSF56672">
    <property type="entry name" value="DNA/RNA polymerases"/>
    <property type="match status" value="1"/>
</dbReference>
<dbReference type="InterPro" id="IPR043502">
    <property type="entry name" value="DNA/RNA_pol_sf"/>
</dbReference>
<feature type="compositionally biased region" description="Polar residues" evidence="8">
    <location>
        <begin position="1"/>
        <end position="14"/>
    </location>
</feature>
<keyword evidence="4 7" id="KW-0239">DNA-directed DNA polymerase</keyword>
<dbReference type="Gene3D" id="1.10.132.60">
    <property type="entry name" value="DNA polymerase family B, C-terminal domain"/>
    <property type="match status" value="1"/>
</dbReference>
<evidence type="ECO:0000256" key="6">
    <source>
        <dbReference type="ARBA" id="ARBA00049244"/>
    </source>
</evidence>
<dbReference type="SUPFAM" id="SSF53098">
    <property type="entry name" value="Ribonuclease H-like"/>
    <property type="match status" value="1"/>
</dbReference>
<comment type="similarity">
    <text evidence="1 7">Belongs to the DNA polymerase type-B family.</text>
</comment>
<keyword evidence="3 7" id="KW-0548">Nucleotidyltransferase</keyword>
<dbReference type="EC" id="2.7.7.7" evidence="7"/>
<evidence type="ECO:0000313" key="13">
    <source>
        <dbReference type="Proteomes" id="UP000838672"/>
    </source>
</evidence>
<comment type="catalytic activity">
    <reaction evidence="6 7">
        <text>DNA(n) + a 2'-deoxyribonucleoside 5'-triphosphate = DNA(n+1) + diphosphate</text>
        <dbReference type="Rhea" id="RHEA:22508"/>
        <dbReference type="Rhea" id="RHEA-COMP:17339"/>
        <dbReference type="Rhea" id="RHEA-COMP:17340"/>
        <dbReference type="ChEBI" id="CHEBI:33019"/>
        <dbReference type="ChEBI" id="CHEBI:61560"/>
        <dbReference type="ChEBI" id="CHEBI:173112"/>
        <dbReference type="EC" id="2.7.7.7"/>
    </reaction>
</comment>
<dbReference type="Pfam" id="PF22587">
    <property type="entry name" value="DNApolII_insertion"/>
    <property type="match status" value="1"/>
</dbReference>
<evidence type="ECO:0000256" key="5">
    <source>
        <dbReference type="ARBA" id="ARBA00023125"/>
    </source>
</evidence>
<dbReference type="Pfam" id="PF03104">
    <property type="entry name" value="DNA_pol_B_exo1"/>
    <property type="match status" value="1"/>
</dbReference>
<evidence type="ECO:0000259" key="9">
    <source>
        <dbReference type="Pfam" id="PF00136"/>
    </source>
</evidence>
<dbReference type="InterPro" id="IPR006172">
    <property type="entry name" value="DNA-dir_DNA_pol_B"/>
</dbReference>
<proteinExistence type="inferred from homology"/>
<reference evidence="12" key="1">
    <citation type="submission" date="2021-11" db="EMBL/GenBank/DDBJ databases">
        <authorList>
            <person name="Rodrigo-Torres L."/>
            <person name="Arahal R. D."/>
            <person name="Lucena T."/>
        </authorList>
    </citation>
    <scope>NUCLEOTIDE SEQUENCE</scope>
    <source>
        <strain evidence="12">CECT 7929</strain>
    </source>
</reference>
<evidence type="ECO:0000256" key="7">
    <source>
        <dbReference type="RuleBase" id="RU000442"/>
    </source>
</evidence>
<dbReference type="CDD" id="cd05784">
    <property type="entry name" value="DNA_polB_II_exo"/>
    <property type="match status" value="1"/>
</dbReference>
<dbReference type="NCBIfam" id="NF004421">
    <property type="entry name" value="PRK05762.1-2"/>
    <property type="match status" value="1"/>
</dbReference>
<dbReference type="Pfam" id="PF21474">
    <property type="entry name" value="DNApolII_N"/>
    <property type="match status" value="1"/>
</dbReference>
<keyword evidence="13" id="KW-1185">Reference proteome</keyword>
<dbReference type="InterPro" id="IPR055208">
    <property type="entry name" value="PolB_insertion"/>
</dbReference>
<evidence type="ECO:0000259" key="11">
    <source>
        <dbReference type="Pfam" id="PF22587"/>
    </source>
</evidence>
<dbReference type="InterPro" id="IPR042087">
    <property type="entry name" value="DNA_pol_B_thumb"/>
</dbReference>
<dbReference type="InterPro" id="IPR006134">
    <property type="entry name" value="DNA-dir_DNA_pol_B_multi_dom"/>
</dbReference>
<evidence type="ECO:0000256" key="2">
    <source>
        <dbReference type="ARBA" id="ARBA00022679"/>
    </source>
</evidence>
<dbReference type="InterPro" id="IPR006133">
    <property type="entry name" value="DNA-dir_DNA_pol_B_exonuc"/>
</dbReference>
<feature type="region of interest" description="Disordered" evidence="8">
    <location>
        <begin position="1"/>
        <end position="24"/>
    </location>
</feature>
<dbReference type="Gene3D" id="2.40.50.590">
    <property type="match status" value="1"/>
</dbReference>
<accession>A0ABN8DU04</accession>
<dbReference type="InterPro" id="IPR017964">
    <property type="entry name" value="DNA-dir_DNA_pol_B_CS"/>
</dbReference>
<dbReference type="PROSITE" id="PS00116">
    <property type="entry name" value="DNA_POLYMERASE_B"/>
    <property type="match status" value="1"/>
</dbReference>
<comment type="caution">
    <text evidence="12">The sequence shown here is derived from an EMBL/GenBank/DDBJ whole genome shotgun (WGS) entry which is preliminary data.</text>
</comment>
<gene>
    <name evidence="12" type="primary">polB</name>
    <name evidence="12" type="ORF">VST7929_01382</name>
</gene>
<feature type="domain" description="DNA-directed DNA polymerase family B multifunctional" evidence="9">
    <location>
        <begin position="427"/>
        <end position="821"/>
    </location>
</feature>
<dbReference type="SMART" id="SM00486">
    <property type="entry name" value="POLBc"/>
    <property type="match status" value="1"/>
</dbReference>
<dbReference type="InterPro" id="IPR036397">
    <property type="entry name" value="RNaseH_sf"/>
</dbReference>
<feature type="domain" description="DNA-directed DNA polymerase family B exonuclease" evidence="10">
    <location>
        <begin position="124"/>
        <end position="345"/>
    </location>
</feature>
<protein>
    <recommendedName>
        <fullName evidence="7">DNA polymerase</fullName>
        <ecNumber evidence="7">2.7.7.7</ecNumber>
    </recommendedName>
</protein>
<keyword evidence="2 7" id="KW-0808">Transferase</keyword>
<dbReference type="Gene3D" id="3.90.1600.10">
    <property type="entry name" value="Palm domain of DNA polymerase"/>
    <property type="match status" value="2"/>
</dbReference>
<dbReference type="Proteomes" id="UP000838672">
    <property type="component" value="Unassembled WGS sequence"/>
</dbReference>
<keyword evidence="7" id="KW-0235">DNA replication</keyword>
<dbReference type="EMBL" id="CAKLDI010000001">
    <property type="protein sequence ID" value="CAH0533512.1"/>
    <property type="molecule type" value="Genomic_DNA"/>
</dbReference>
<name>A0ABN8DU04_9VIBR</name>
<evidence type="ECO:0000256" key="1">
    <source>
        <dbReference type="ARBA" id="ARBA00005755"/>
    </source>
</evidence>
<dbReference type="PRINTS" id="PR00106">
    <property type="entry name" value="DNAPOLB"/>
</dbReference>
<feature type="domain" description="DNA polymerase II insertion" evidence="11">
    <location>
        <begin position="61"/>
        <end position="120"/>
    </location>
</feature>
<sequence>MSLLNRAQTLSVENQPHHMPPTQGFLLTAQSRDFGQQTQIECWLATEQGPVQLLIDSEPVVIFTLSAQREKIRQLLATRELQSVQMKPLALKDFQHQAIDGCYCQTQAQAKNLAQALKQSQLTCYEDDIRLHERYLMERFILGGLAFQGQAQWHASTRHAQQGHWQITQAKVKSSEVSPKLSWVSLDLECSGKGVLYSIGLYGQIGAQTIGDVLMVGQAPEPESKPEPMTDSVDASQSSAQDYQIHWVSDEKTLLLALCDWFDRHDPDLILGWNVLDFDMRLLIQRAQYQHLSLRLGRGGQAAHWRDSTQGGRGFLTLPGRVVLDGISALKNATYGFSSWSLESVSQQLLGEGKAIESPHDRLAEIERLFREDKLALAHYNFQDCVLVAKIFAHTHLLDYLIERSGLTGLLLDRAGGSVAAFTNLYLPRLHRGGYVAPNLASESWIASPGGFVMDSNPGLYDSVLVLDFKSLYPSIIRSFYIDPMGLIEGLAHSQGELAIEGESCEATDDIVPGFRGGVFHRQQHFLPEMIAKLWHARDEAKAKGEKAFSQAIKIIMNSFYGVLGSSGCRFFDHRLASSITMRGHAVMKETRLMIESQGYQVIYGDTDSVFVSLGQSHSQKQADEIGQHLVDFINQNWQQILEQRYQLACHLELEYETHYRRFLMPRIRGAEMGSKKRYAGLMGEGEDAKMVFKGLETVRSDWTPLAQQFQQTLYRMIFDGESPDSYVRDYVERTKSGDYDDLLVYRKRLRRHLSEYQKNIPPQVKAARMADEINIKLGRDPQYQHKGTIAYVITVHGPEPHEFQQSAVDYDHYIEKQLKPVADAILPFIGKDFDALIAPQMGLF</sequence>